<protein>
    <submittedName>
        <fullName evidence="2">Uncharacterized protein</fullName>
    </submittedName>
</protein>
<reference evidence="2" key="2">
    <citation type="submission" date="2020-09" db="EMBL/GenBank/DDBJ databases">
        <authorList>
            <person name="Sun Q."/>
            <person name="Ohkuma M."/>
        </authorList>
    </citation>
    <scope>NUCLEOTIDE SEQUENCE</scope>
    <source>
        <strain evidence="2">JCM 4956</strain>
    </source>
</reference>
<evidence type="ECO:0000256" key="1">
    <source>
        <dbReference type="SAM" id="MobiDB-lite"/>
    </source>
</evidence>
<evidence type="ECO:0000313" key="3">
    <source>
        <dbReference type="Proteomes" id="UP000645555"/>
    </source>
</evidence>
<sequence>MSLLTRVLSGPPRALRQCLDCPPRCLPNALGRDLRAWRAADGPERSAVAARIRTGMLDGTYGGRVRRRALIRHERSAPRALADDLRRALDLPGEEARRSAVDRVVRGIDHGTYGVALRWPSPAQPPAVKYPSTASAQPEPPSPSGRPVTRGAAVTRRGVPWAAPDK</sequence>
<proteinExistence type="predicted"/>
<name>A0A918KN21_9ACTN</name>
<gene>
    <name evidence="2" type="ORF">GCM10010515_40930</name>
</gene>
<organism evidence="2 3">
    <name type="scientific">Streptomyces fructofermentans</name>
    <dbReference type="NCBI Taxonomy" id="152141"/>
    <lineage>
        <taxon>Bacteria</taxon>
        <taxon>Bacillati</taxon>
        <taxon>Actinomycetota</taxon>
        <taxon>Actinomycetes</taxon>
        <taxon>Kitasatosporales</taxon>
        <taxon>Streptomycetaceae</taxon>
        <taxon>Streptomyces</taxon>
    </lineage>
</organism>
<comment type="caution">
    <text evidence="2">The sequence shown here is derived from an EMBL/GenBank/DDBJ whole genome shotgun (WGS) entry which is preliminary data.</text>
</comment>
<evidence type="ECO:0000313" key="2">
    <source>
        <dbReference type="EMBL" id="GGX69187.1"/>
    </source>
</evidence>
<dbReference type="AlphaFoldDB" id="A0A918KN21"/>
<dbReference type="EMBL" id="BMWD01000014">
    <property type="protein sequence ID" value="GGX69187.1"/>
    <property type="molecule type" value="Genomic_DNA"/>
</dbReference>
<reference evidence="2" key="1">
    <citation type="journal article" date="2014" name="Int. J. Syst. Evol. Microbiol.">
        <title>Complete genome sequence of Corynebacterium casei LMG S-19264T (=DSM 44701T), isolated from a smear-ripened cheese.</title>
        <authorList>
            <consortium name="US DOE Joint Genome Institute (JGI-PGF)"/>
            <person name="Walter F."/>
            <person name="Albersmeier A."/>
            <person name="Kalinowski J."/>
            <person name="Ruckert C."/>
        </authorList>
    </citation>
    <scope>NUCLEOTIDE SEQUENCE</scope>
    <source>
        <strain evidence="2">JCM 4956</strain>
    </source>
</reference>
<feature type="region of interest" description="Disordered" evidence="1">
    <location>
        <begin position="119"/>
        <end position="166"/>
    </location>
</feature>
<dbReference type="Proteomes" id="UP000645555">
    <property type="component" value="Unassembled WGS sequence"/>
</dbReference>
<keyword evidence="3" id="KW-1185">Reference proteome</keyword>
<accession>A0A918KN21</accession>